<proteinExistence type="predicted"/>
<organism evidence="1 2">
    <name type="scientific">Brachyspira aalborgi</name>
    <dbReference type="NCBI Taxonomy" id="29522"/>
    <lineage>
        <taxon>Bacteria</taxon>
        <taxon>Pseudomonadati</taxon>
        <taxon>Spirochaetota</taxon>
        <taxon>Spirochaetia</taxon>
        <taxon>Brachyspirales</taxon>
        <taxon>Brachyspiraceae</taxon>
        <taxon>Brachyspira</taxon>
    </lineage>
</organism>
<protein>
    <submittedName>
        <fullName evidence="1">Uncharacterized protein</fullName>
    </submittedName>
</protein>
<comment type="caution">
    <text evidence="1">The sequence shown here is derived from an EMBL/GenBank/DDBJ whole genome shotgun (WGS) entry which is preliminary data.</text>
</comment>
<dbReference type="InterPro" id="IPR009016">
    <property type="entry name" value="Fe_hydrogenase"/>
</dbReference>
<dbReference type="RefSeq" id="WP_147757860.1">
    <property type="nucleotide sequence ID" value="NZ_SAXT01000003.1"/>
</dbReference>
<accession>A0A5C8CGJ0</accession>
<gene>
    <name evidence="1" type="ORF">EPJ80_03010</name>
</gene>
<evidence type="ECO:0000313" key="2">
    <source>
        <dbReference type="Proteomes" id="UP000325116"/>
    </source>
</evidence>
<name>A0A5C8CGJ0_9SPIR</name>
<dbReference type="AlphaFoldDB" id="A0A5C8CGJ0"/>
<dbReference type="SUPFAM" id="SSF53920">
    <property type="entry name" value="Fe-only hydrogenase"/>
    <property type="match status" value="1"/>
</dbReference>
<dbReference type="Proteomes" id="UP000325116">
    <property type="component" value="Unassembled WGS sequence"/>
</dbReference>
<evidence type="ECO:0000313" key="1">
    <source>
        <dbReference type="EMBL" id="TXJ12594.1"/>
    </source>
</evidence>
<reference evidence="1 2" key="1">
    <citation type="journal article" date="1992" name="Lakartidningen">
        <title>[Penicillin V and not amoxicillin is the first choice preparation in acute otitis].</title>
        <authorList>
            <person name="Kamme C."/>
            <person name="Lundgren K."/>
            <person name="Prellner K."/>
        </authorList>
    </citation>
    <scope>NUCLEOTIDE SEQUENCE [LARGE SCALE GENOMIC DNA]</scope>
    <source>
        <strain evidence="1 2">W1</strain>
    </source>
</reference>
<sequence length="204" mass="23657">MNKNYVWVNPVIMVQYDIEYLKYILSKNGFEIVLPNKNCSDIVKNKYRKKYLNSDKCIIDSRCPKIYEYIDNNDNSYEYANINPILIETAIELKAQIENNIIIITPCVALSNFGNSLNLEGLIFKTWIEFVKENNIILDENKKRKLNSSPIPLGFFKGFEKVYSVTGEENILKVFKNKLYINSKILEALYCDNGCHNGDGIDKK</sequence>
<dbReference type="EMBL" id="SAXT01000003">
    <property type="protein sequence ID" value="TXJ12594.1"/>
    <property type="molecule type" value="Genomic_DNA"/>
</dbReference>